<dbReference type="EMBL" id="JANUBF010000027">
    <property type="protein sequence ID" value="MCS4037807.1"/>
    <property type="molecule type" value="Genomic_DNA"/>
</dbReference>
<reference evidence="1" key="1">
    <citation type="submission" date="2022-08" db="EMBL/GenBank/DDBJ databases">
        <title>Genomic Encyclopedia of Type Strains, Phase V (KMG-V): Genome sequencing to study the core and pangenomes of soil and plant-associated prokaryotes.</title>
        <authorList>
            <person name="Whitman W."/>
        </authorList>
    </citation>
    <scope>NUCLEOTIDE SEQUENCE</scope>
    <source>
        <strain evidence="1">SP3012</strain>
    </source>
</reference>
<protein>
    <submittedName>
        <fullName evidence="1">Uncharacterized protein</fullName>
    </submittedName>
</protein>
<sequence>MDISYLYTAEDESPLANTLRFSLLFNFQ</sequence>
<evidence type="ECO:0000313" key="2">
    <source>
        <dbReference type="Proteomes" id="UP001155040"/>
    </source>
</evidence>
<evidence type="ECO:0000313" key="1">
    <source>
        <dbReference type="EMBL" id="MCS4037807.1"/>
    </source>
</evidence>
<name>A0A9X2UNH4_9BACT</name>
<comment type="caution">
    <text evidence="1">The sequence shown here is derived from an EMBL/GenBank/DDBJ whole genome shotgun (WGS) entry which is preliminary data.</text>
</comment>
<gene>
    <name evidence="1" type="ORF">GGQ01_002894</name>
</gene>
<dbReference type="AlphaFoldDB" id="A0A9X2UNH4"/>
<organism evidence="1 2">
    <name type="scientific">Salinibacter ruber</name>
    <dbReference type="NCBI Taxonomy" id="146919"/>
    <lineage>
        <taxon>Bacteria</taxon>
        <taxon>Pseudomonadati</taxon>
        <taxon>Rhodothermota</taxon>
        <taxon>Rhodothermia</taxon>
        <taxon>Rhodothermales</taxon>
        <taxon>Salinibacteraceae</taxon>
        <taxon>Salinibacter</taxon>
    </lineage>
</organism>
<proteinExistence type="predicted"/>
<accession>A0A9X2UNH4</accession>
<dbReference type="Proteomes" id="UP001155040">
    <property type="component" value="Unassembled WGS sequence"/>
</dbReference>